<dbReference type="Proteomes" id="UP000321532">
    <property type="component" value="Unassembled WGS sequence"/>
</dbReference>
<comment type="caution">
    <text evidence="1">The sequence shown here is derived from an EMBL/GenBank/DDBJ whole genome shotgun (WGS) entry which is preliminary data.</text>
</comment>
<dbReference type="AlphaFoldDB" id="A0A512ATZ9"/>
<dbReference type="OrthoDB" id="1446693at2"/>
<name>A0A512ATZ9_9BACT</name>
<sequence length="92" mass="11213">MRDISEYIYGEDYAERNKAFEEEMSRIEDRHAEFFKSRQPVNETEEHDRLHHHYALRTASGQVSFTFNQGSDLPEDIRQECKEAFHRIWKYE</sequence>
<protein>
    <submittedName>
        <fullName evidence="1">Uncharacterized protein</fullName>
    </submittedName>
</protein>
<proteinExistence type="predicted"/>
<evidence type="ECO:0000313" key="1">
    <source>
        <dbReference type="EMBL" id="GEO03185.1"/>
    </source>
</evidence>
<reference evidence="1 2" key="1">
    <citation type="submission" date="2019-07" db="EMBL/GenBank/DDBJ databases">
        <title>Whole genome shotgun sequence of Adhaeribacter aerolatus NBRC 106133.</title>
        <authorList>
            <person name="Hosoyama A."/>
            <person name="Uohara A."/>
            <person name="Ohji S."/>
            <person name="Ichikawa N."/>
        </authorList>
    </citation>
    <scope>NUCLEOTIDE SEQUENCE [LARGE SCALE GENOMIC DNA]</scope>
    <source>
        <strain evidence="1 2">NBRC 106133</strain>
    </source>
</reference>
<dbReference type="EMBL" id="BJYS01000004">
    <property type="protein sequence ID" value="GEO03185.1"/>
    <property type="molecule type" value="Genomic_DNA"/>
</dbReference>
<dbReference type="RefSeq" id="WP_146895231.1">
    <property type="nucleotide sequence ID" value="NZ_BJYS01000004.1"/>
</dbReference>
<keyword evidence="2" id="KW-1185">Reference proteome</keyword>
<evidence type="ECO:0000313" key="2">
    <source>
        <dbReference type="Proteomes" id="UP000321532"/>
    </source>
</evidence>
<accession>A0A512ATZ9</accession>
<gene>
    <name evidence="1" type="ORF">AAE02nite_08490</name>
</gene>
<organism evidence="1 2">
    <name type="scientific">Adhaeribacter aerolatus</name>
    <dbReference type="NCBI Taxonomy" id="670289"/>
    <lineage>
        <taxon>Bacteria</taxon>
        <taxon>Pseudomonadati</taxon>
        <taxon>Bacteroidota</taxon>
        <taxon>Cytophagia</taxon>
        <taxon>Cytophagales</taxon>
        <taxon>Hymenobacteraceae</taxon>
        <taxon>Adhaeribacter</taxon>
    </lineage>
</organism>